<sequence>MNPVAPPTHPPSLKERVISDKERGSPVISVSGWVHHVRPTREGSNSELSVLNNARCLLSDVAYMSVFDLNTHGWRRNKHCTLIDGFRYDLLSAAAVRQVIEFRLYV</sequence>
<dbReference type="Proteomes" id="UP001283361">
    <property type="component" value="Unassembled WGS sequence"/>
</dbReference>
<reference evidence="1" key="1">
    <citation type="journal article" date="2023" name="G3 (Bethesda)">
        <title>A reference genome for the long-term kleptoplast-retaining sea slug Elysia crispata morphotype clarki.</title>
        <authorList>
            <person name="Eastman K.E."/>
            <person name="Pendleton A.L."/>
            <person name="Shaikh M.A."/>
            <person name="Suttiyut T."/>
            <person name="Ogas R."/>
            <person name="Tomko P."/>
            <person name="Gavelis G."/>
            <person name="Widhalm J.R."/>
            <person name="Wisecaver J.H."/>
        </authorList>
    </citation>
    <scope>NUCLEOTIDE SEQUENCE</scope>
    <source>
        <strain evidence="1">ECLA1</strain>
    </source>
</reference>
<protein>
    <submittedName>
        <fullName evidence="1">Uncharacterized protein</fullName>
    </submittedName>
</protein>
<comment type="caution">
    <text evidence="1">The sequence shown here is derived from an EMBL/GenBank/DDBJ whole genome shotgun (WGS) entry which is preliminary data.</text>
</comment>
<keyword evidence="2" id="KW-1185">Reference proteome</keyword>
<evidence type="ECO:0000313" key="2">
    <source>
        <dbReference type="Proteomes" id="UP001283361"/>
    </source>
</evidence>
<evidence type="ECO:0000313" key="1">
    <source>
        <dbReference type="EMBL" id="KAK3726258.1"/>
    </source>
</evidence>
<gene>
    <name evidence="1" type="ORF">RRG08_008639</name>
</gene>
<dbReference type="AlphaFoldDB" id="A0AAE1CPD8"/>
<organism evidence="1 2">
    <name type="scientific">Elysia crispata</name>
    <name type="common">lettuce slug</name>
    <dbReference type="NCBI Taxonomy" id="231223"/>
    <lineage>
        <taxon>Eukaryota</taxon>
        <taxon>Metazoa</taxon>
        <taxon>Spiralia</taxon>
        <taxon>Lophotrochozoa</taxon>
        <taxon>Mollusca</taxon>
        <taxon>Gastropoda</taxon>
        <taxon>Heterobranchia</taxon>
        <taxon>Euthyneura</taxon>
        <taxon>Panpulmonata</taxon>
        <taxon>Sacoglossa</taxon>
        <taxon>Placobranchoidea</taxon>
        <taxon>Plakobranchidae</taxon>
        <taxon>Elysia</taxon>
    </lineage>
</organism>
<dbReference type="EMBL" id="JAWDGP010007314">
    <property type="protein sequence ID" value="KAK3726258.1"/>
    <property type="molecule type" value="Genomic_DNA"/>
</dbReference>
<proteinExistence type="predicted"/>
<accession>A0AAE1CPD8</accession>
<name>A0AAE1CPD8_9GAST</name>